<dbReference type="InterPro" id="IPR050251">
    <property type="entry name" value="HpcH-HpaI_aldolase"/>
</dbReference>
<protein>
    <submittedName>
        <fullName evidence="5">HpcH/HpaI aldolase/citrate lyase family protein</fullName>
    </submittedName>
</protein>
<dbReference type="Gene3D" id="3.20.20.60">
    <property type="entry name" value="Phosphoenolpyruvate-binding domains"/>
    <property type="match status" value="1"/>
</dbReference>
<evidence type="ECO:0000256" key="1">
    <source>
        <dbReference type="ARBA" id="ARBA00005568"/>
    </source>
</evidence>
<evidence type="ECO:0000259" key="4">
    <source>
        <dbReference type="Pfam" id="PF03328"/>
    </source>
</evidence>
<accession>A0ABS8YX03</accession>
<comment type="caution">
    <text evidence="5">The sequence shown here is derived from an EMBL/GenBank/DDBJ whole genome shotgun (WGS) entry which is preliminary data.</text>
</comment>
<evidence type="ECO:0000256" key="2">
    <source>
        <dbReference type="ARBA" id="ARBA00022723"/>
    </source>
</evidence>
<dbReference type="SUPFAM" id="SSF51621">
    <property type="entry name" value="Phosphoenolpyruvate/pyruvate domain"/>
    <property type="match status" value="1"/>
</dbReference>
<dbReference type="PANTHER" id="PTHR30502">
    <property type="entry name" value="2-KETO-3-DEOXY-L-RHAMNONATE ALDOLASE"/>
    <property type="match status" value="1"/>
</dbReference>
<organism evidence="5 6">
    <name type="scientific">Rhodobacter flavimaris</name>
    <dbReference type="NCBI Taxonomy" id="2907145"/>
    <lineage>
        <taxon>Bacteria</taxon>
        <taxon>Pseudomonadati</taxon>
        <taxon>Pseudomonadota</taxon>
        <taxon>Alphaproteobacteria</taxon>
        <taxon>Rhodobacterales</taxon>
        <taxon>Rhodobacter group</taxon>
        <taxon>Rhodobacter</taxon>
    </lineage>
</organism>
<dbReference type="GO" id="GO:0016829">
    <property type="term" value="F:lyase activity"/>
    <property type="evidence" value="ECO:0007669"/>
    <property type="project" value="UniProtKB-KW"/>
</dbReference>
<dbReference type="InterPro" id="IPR005000">
    <property type="entry name" value="Aldolase/citrate-lyase_domain"/>
</dbReference>
<gene>
    <name evidence="5" type="ORF">LZA78_06280</name>
</gene>
<dbReference type="RefSeq" id="WP_233676077.1">
    <property type="nucleotide sequence ID" value="NZ_JAJUOS010000003.1"/>
</dbReference>
<reference evidence="5 6" key="1">
    <citation type="submission" date="2021-12" db="EMBL/GenBank/DDBJ databases">
        <title>Sinirhodobacter sp. WL0062 is a bacterium isolated from seawater.</title>
        <authorList>
            <person name="Wang L."/>
            <person name="He W."/>
            <person name="Zhang D.-F."/>
        </authorList>
    </citation>
    <scope>NUCLEOTIDE SEQUENCE [LARGE SCALE GENOMIC DNA]</scope>
    <source>
        <strain evidence="5 6">WL0062</strain>
    </source>
</reference>
<name>A0ABS8YX03_9RHOB</name>
<dbReference type="InterPro" id="IPR040442">
    <property type="entry name" value="Pyrv_kinase-like_dom_sf"/>
</dbReference>
<dbReference type="EMBL" id="JAJUOS010000003">
    <property type="protein sequence ID" value="MCE5973083.1"/>
    <property type="molecule type" value="Genomic_DNA"/>
</dbReference>
<keyword evidence="6" id="KW-1185">Reference proteome</keyword>
<comment type="similarity">
    <text evidence="1">Belongs to the HpcH/HpaI aldolase family.</text>
</comment>
<keyword evidence="3 5" id="KW-0456">Lyase</keyword>
<dbReference type="InterPro" id="IPR015813">
    <property type="entry name" value="Pyrv/PenolPyrv_kinase-like_dom"/>
</dbReference>
<feature type="domain" description="HpcH/HpaI aldolase/citrate lyase" evidence="4">
    <location>
        <begin position="18"/>
        <end position="244"/>
    </location>
</feature>
<dbReference type="PANTHER" id="PTHR30502:SF0">
    <property type="entry name" value="PHOSPHOENOLPYRUVATE CARBOXYLASE FAMILY PROTEIN"/>
    <property type="match status" value="1"/>
</dbReference>
<evidence type="ECO:0000256" key="3">
    <source>
        <dbReference type="ARBA" id="ARBA00023239"/>
    </source>
</evidence>
<proteinExistence type="inferred from homology"/>
<evidence type="ECO:0000313" key="5">
    <source>
        <dbReference type="EMBL" id="MCE5973083.1"/>
    </source>
</evidence>
<dbReference type="Pfam" id="PF03328">
    <property type="entry name" value="HpcH_HpaI"/>
    <property type="match status" value="1"/>
</dbReference>
<dbReference type="Proteomes" id="UP001521181">
    <property type="component" value="Unassembled WGS sequence"/>
</dbReference>
<evidence type="ECO:0000313" key="6">
    <source>
        <dbReference type="Proteomes" id="UP001521181"/>
    </source>
</evidence>
<sequence length="256" mass="26784">MQIPHNSFKAAIVEGRQQIGIWCTTPHPAHAEALATCGYDWMLIDTEHAAVGLETVHAMLQAAAPWPTQCVVRPGSLDLVEIKRLLDIGAQSLLIPMVNTAEQAQLAVAATRYAPQGLRGYAGISRATHYGLVEDYATKAAGEICVLVQVESVEAVANIEEICAVDGVDGLFIGPADLAASMGYPGQGAHPEVRTVALDALARIRACGKPAGILTLNAEFLAAAHSAGTTFTAVGVDQALLLNAARSLAAEWKAKG</sequence>
<keyword evidence="2" id="KW-0479">Metal-binding</keyword>